<evidence type="ECO:0000256" key="1">
    <source>
        <dbReference type="SAM" id="Phobius"/>
    </source>
</evidence>
<evidence type="ECO:0000313" key="2">
    <source>
        <dbReference type="EMBL" id="KAK2164825.1"/>
    </source>
</evidence>
<dbReference type="Proteomes" id="UP001208570">
    <property type="component" value="Unassembled WGS sequence"/>
</dbReference>
<proteinExistence type="predicted"/>
<accession>A0AAD9K5L5</accession>
<keyword evidence="1" id="KW-0472">Membrane</keyword>
<keyword evidence="1" id="KW-0812">Transmembrane</keyword>
<keyword evidence="3" id="KW-1185">Reference proteome</keyword>
<dbReference type="AlphaFoldDB" id="A0AAD9K5L5"/>
<dbReference type="EMBL" id="JAODUP010000058">
    <property type="protein sequence ID" value="KAK2164825.1"/>
    <property type="molecule type" value="Genomic_DNA"/>
</dbReference>
<comment type="caution">
    <text evidence="2">The sequence shown here is derived from an EMBL/GenBank/DDBJ whole genome shotgun (WGS) entry which is preliminary data.</text>
</comment>
<feature type="transmembrane region" description="Helical" evidence="1">
    <location>
        <begin position="19"/>
        <end position="39"/>
    </location>
</feature>
<gene>
    <name evidence="2" type="ORF">LSH36_58g08021</name>
</gene>
<organism evidence="2 3">
    <name type="scientific">Paralvinella palmiformis</name>
    <dbReference type="NCBI Taxonomy" id="53620"/>
    <lineage>
        <taxon>Eukaryota</taxon>
        <taxon>Metazoa</taxon>
        <taxon>Spiralia</taxon>
        <taxon>Lophotrochozoa</taxon>
        <taxon>Annelida</taxon>
        <taxon>Polychaeta</taxon>
        <taxon>Sedentaria</taxon>
        <taxon>Canalipalpata</taxon>
        <taxon>Terebellida</taxon>
        <taxon>Terebelliformia</taxon>
        <taxon>Alvinellidae</taxon>
        <taxon>Paralvinella</taxon>
    </lineage>
</organism>
<protein>
    <submittedName>
        <fullName evidence="2">Uncharacterized protein</fullName>
    </submittedName>
</protein>
<reference evidence="2" key="1">
    <citation type="journal article" date="2023" name="Mol. Biol. Evol.">
        <title>Third-Generation Sequencing Reveals the Adaptive Role of the Epigenome in Three Deep-Sea Polychaetes.</title>
        <authorList>
            <person name="Perez M."/>
            <person name="Aroh O."/>
            <person name="Sun Y."/>
            <person name="Lan Y."/>
            <person name="Juniper S.K."/>
            <person name="Young C.R."/>
            <person name="Angers B."/>
            <person name="Qian P.Y."/>
        </authorList>
    </citation>
    <scope>NUCLEOTIDE SEQUENCE</scope>
    <source>
        <strain evidence="2">P08H-3</strain>
    </source>
</reference>
<evidence type="ECO:0000313" key="3">
    <source>
        <dbReference type="Proteomes" id="UP001208570"/>
    </source>
</evidence>
<keyword evidence="1" id="KW-1133">Transmembrane helix</keyword>
<name>A0AAD9K5L5_9ANNE</name>
<sequence length="127" mass="14347">MCNLLIVCFVPVVNTTDHIHSSVILVLLGAFMSYKILLLQTQIDMAIQMLDPSVSGHLHSQKLYNSLYHLNDQYHASTIERFHNILEANIEILNQVHASLFSLHRTSNLSGDHESCPGQDNFCKENS</sequence>